<dbReference type="NCBIfam" id="TIGR01725">
    <property type="entry name" value="phge_HK97_gp10"/>
    <property type="match status" value="1"/>
</dbReference>
<dbReference type="PATRIC" id="fig|265546.4.peg.1622"/>
<dbReference type="InterPro" id="IPR010064">
    <property type="entry name" value="HK97-gp10_tail"/>
</dbReference>
<dbReference type="Pfam" id="PF04883">
    <property type="entry name" value="HK97-gp10_like"/>
    <property type="match status" value="1"/>
</dbReference>
<proteinExistence type="predicted"/>
<sequence length="129" mass="14442">MGFKLEGVQELLRKLETLGNEAEQVKQEALMAGAKVVQEAASQKAPRDTGKLAENIVISDIKEDGTVDIGPDRDRFYGLFVEFGRKAGEKKGRKYPKADPHPFLQPAFEENIDRVQDEMADVIRRELGL</sequence>
<keyword evidence="2" id="KW-1185">Reference proteome</keyword>
<dbReference type="EMBL" id="JXTG01000007">
    <property type="protein sequence ID" value="KIP21134.1"/>
    <property type="molecule type" value="Genomic_DNA"/>
</dbReference>
<dbReference type="RefSeq" id="WP_042535157.1">
    <property type="nucleotide sequence ID" value="NZ_JXTG01000007.1"/>
</dbReference>
<organism evidence="1 2">
    <name type="scientific">Anoxybacillus ayderensis</name>
    <dbReference type="NCBI Taxonomy" id="265546"/>
    <lineage>
        <taxon>Bacteria</taxon>
        <taxon>Bacillati</taxon>
        <taxon>Bacillota</taxon>
        <taxon>Bacilli</taxon>
        <taxon>Bacillales</taxon>
        <taxon>Anoxybacillaceae</taxon>
        <taxon>Anoxybacillus</taxon>
    </lineage>
</organism>
<gene>
    <name evidence="1" type="ORF">JV16_01628</name>
</gene>
<name>A0A0D0HLU5_9BACL</name>
<comment type="caution">
    <text evidence="1">The sequence shown here is derived from an EMBL/GenBank/DDBJ whole genome shotgun (WGS) entry which is preliminary data.</text>
</comment>
<protein>
    <submittedName>
        <fullName evidence="1">Phage protein, HK97 gp10 family</fullName>
    </submittedName>
</protein>
<evidence type="ECO:0000313" key="1">
    <source>
        <dbReference type="EMBL" id="KIP21134.1"/>
    </source>
</evidence>
<accession>A0A0D0HLU5</accession>
<reference evidence="1 2" key="1">
    <citation type="submission" date="2015-01" db="EMBL/GenBank/DDBJ databases">
        <title>Genome sequence of Anoxybacillus ayderensis strain AB04.</title>
        <authorList>
            <person name="Belduz A.O."/>
            <person name="Canakci S."/>
            <person name="Chan K.-G."/>
            <person name="Kahar U.M."/>
            <person name="Yaakob A.S."/>
            <person name="Chan C.S."/>
            <person name="Goh K.M."/>
        </authorList>
    </citation>
    <scope>NUCLEOTIDE SEQUENCE [LARGE SCALE GENOMIC DNA]</scope>
    <source>
        <strain evidence="1 2">AB04</strain>
    </source>
</reference>
<dbReference type="Proteomes" id="UP000032047">
    <property type="component" value="Unassembled WGS sequence"/>
</dbReference>
<dbReference type="AlphaFoldDB" id="A0A0D0HLU5"/>
<evidence type="ECO:0000313" key="2">
    <source>
        <dbReference type="Proteomes" id="UP000032047"/>
    </source>
</evidence>